<dbReference type="InterPro" id="IPR007861">
    <property type="entry name" value="DNA_mismatch_repair_MutS_clamp"/>
</dbReference>
<feature type="region of interest" description="Disordered" evidence="8">
    <location>
        <begin position="1"/>
        <end position="82"/>
    </location>
</feature>
<dbReference type="FunFam" id="1.10.1420.10:FF:000005">
    <property type="entry name" value="DNA mismatch repair protein"/>
    <property type="match status" value="1"/>
</dbReference>
<feature type="region of interest" description="Disordered" evidence="8">
    <location>
        <begin position="192"/>
        <end position="330"/>
    </location>
</feature>
<feature type="compositionally biased region" description="Polar residues" evidence="8">
    <location>
        <begin position="1"/>
        <end position="12"/>
    </location>
</feature>
<feature type="compositionally biased region" description="Low complexity" evidence="8">
    <location>
        <begin position="303"/>
        <end position="326"/>
    </location>
</feature>
<accession>A0A8J2NU94</accession>
<dbReference type="Pfam" id="PF01624">
    <property type="entry name" value="MutS_I"/>
    <property type="match status" value="1"/>
</dbReference>
<dbReference type="PROSITE" id="PS00486">
    <property type="entry name" value="DNA_MISMATCH_REPAIR_2"/>
    <property type="match status" value="1"/>
</dbReference>
<dbReference type="PANTHER" id="PTHR11361">
    <property type="entry name" value="DNA MISMATCH REPAIR PROTEIN MUTS FAMILY MEMBER"/>
    <property type="match status" value="1"/>
</dbReference>
<dbReference type="GO" id="GO:0140664">
    <property type="term" value="F:ATP-dependent DNA damage sensor activity"/>
    <property type="evidence" value="ECO:0007669"/>
    <property type="project" value="InterPro"/>
</dbReference>
<dbReference type="InterPro" id="IPR000432">
    <property type="entry name" value="DNA_mismatch_repair_MutS_C"/>
</dbReference>
<protein>
    <recommendedName>
        <fullName evidence="6">DNA mismatch repair protein</fullName>
    </recommendedName>
</protein>
<feature type="domain" description="PWWP" evidence="9">
    <location>
        <begin position="85"/>
        <end position="134"/>
    </location>
</feature>
<dbReference type="InterPro" id="IPR045076">
    <property type="entry name" value="MutS"/>
</dbReference>
<dbReference type="Pfam" id="PF00488">
    <property type="entry name" value="MutS_V"/>
    <property type="match status" value="1"/>
</dbReference>
<dbReference type="NCBIfam" id="NF003810">
    <property type="entry name" value="PRK05399.1"/>
    <property type="match status" value="1"/>
</dbReference>
<dbReference type="SMART" id="SM00533">
    <property type="entry name" value="MUTSd"/>
    <property type="match status" value="1"/>
</dbReference>
<comment type="similarity">
    <text evidence="1 6 7">Belongs to the DNA mismatch repair MutS family.</text>
</comment>
<evidence type="ECO:0000256" key="8">
    <source>
        <dbReference type="SAM" id="MobiDB-lite"/>
    </source>
</evidence>
<name>A0A8J2NU94_9HEXA</name>
<evidence type="ECO:0000313" key="10">
    <source>
        <dbReference type="EMBL" id="CAG7726423.1"/>
    </source>
</evidence>
<evidence type="ECO:0000256" key="4">
    <source>
        <dbReference type="ARBA" id="ARBA00022840"/>
    </source>
</evidence>
<comment type="function">
    <text evidence="6 7">Component of the post-replicative DNA mismatch repair system (MMR).</text>
</comment>
<evidence type="ECO:0000259" key="9">
    <source>
        <dbReference type="PROSITE" id="PS50812"/>
    </source>
</evidence>
<evidence type="ECO:0000256" key="7">
    <source>
        <dbReference type="RuleBase" id="RU003756"/>
    </source>
</evidence>
<keyword evidence="6 7" id="KW-0234">DNA repair</keyword>
<feature type="compositionally biased region" description="Polar residues" evidence="8">
    <location>
        <begin position="46"/>
        <end position="55"/>
    </location>
</feature>
<dbReference type="PANTHER" id="PTHR11361:SF148">
    <property type="entry name" value="DNA MISMATCH REPAIR PROTEIN MSH6"/>
    <property type="match status" value="1"/>
</dbReference>
<dbReference type="Pfam" id="PF05188">
    <property type="entry name" value="MutS_II"/>
    <property type="match status" value="1"/>
</dbReference>
<dbReference type="Pfam" id="PF05190">
    <property type="entry name" value="MutS_IV"/>
    <property type="match status" value="1"/>
</dbReference>
<evidence type="ECO:0000256" key="1">
    <source>
        <dbReference type="ARBA" id="ARBA00006271"/>
    </source>
</evidence>
<dbReference type="Proteomes" id="UP000708208">
    <property type="component" value="Unassembled WGS sequence"/>
</dbReference>
<proteinExistence type="inferred from homology"/>
<keyword evidence="3 6" id="KW-0227">DNA damage</keyword>
<dbReference type="Pfam" id="PF05192">
    <property type="entry name" value="MutS_III"/>
    <property type="match status" value="1"/>
</dbReference>
<reference evidence="10" key="1">
    <citation type="submission" date="2021-06" db="EMBL/GenBank/DDBJ databases">
        <authorList>
            <person name="Hodson N. C."/>
            <person name="Mongue J. A."/>
            <person name="Jaron S. K."/>
        </authorList>
    </citation>
    <scope>NUCLEOTIDE SEQUENCE</scope>
</reference>
<feature type="compositionally biased region" description="Polar residues" evidence="8">
    <location>
        <begin position="267"/>
        <end position="281"/>
    </location>
</feature>
<dbReference type="PIRSF" id="PIRSF037677">
    <property type="entry name" value="DNA_mis_repair_Msh6"/>
    <property type="match status" value="1"/>
</dbReference>
<gene>
    <name evidence="10" type="ORF">AFUS01_LOCUS15336</name>
</gene>
<dbReference type="CDD" id="cd05837">
    <property type="entry name" value="PWWP_MSH6"/>
    <property type="match status" value="1"/>
</dbReference>
<keyword evidence="5 6" id="KW-0238">DNA-binding</keyword>
<evidence type="ECO:0000256" key="6">
    <source>
        <dbReference type="PIRNR" id="PIRNR037677"/>
    </source>
</evidence>
<feature type="compositionally biased region" description="Acidic residues" evidence="8">
    <location>
        <begin position="231"/>
        <end position="248"/>
    </location>
</feature>
<organism evidence="10 11">
    <name type="scientific">Allacma fusca</name>
    <dbReference type="NCBI Taxonomy" id="39272"/>
    <lineage>
        <taxon>Eukaryota</taxon>
        <taxon>Metazoa</taxon>
        <taxon>Ecdysozoa</taxon>
        <taxon>Arthropoda</taxon>
        <taxon>Hexapoda</taxon>
        <taxon>Collembola</taxon>
        <taxon>Symphypleona</taxon>
        <taxon>Sminthuridae</taxon>
        <taxon>Allacma</taxon>
    </lineage>
</organism>
<feature type="compositionally biased region" description="Basic and acidic residues" evidence="8">
    <location>
        <begin position="213"/>
        <end position="223"/>
    </location>
</feature>
<dbReference type="PROSITE" id="PS50812">
    <property type="entry name" value="PWWP"/>
    <property type="match status" value="1"/>
</dbReference>
<keyword evidence="2 6" id="KW-0547">Nucleotide-binding</keyword>
<keyword evidence="11" id="KW-1185">Reference proteome</keyword>
<dbReference type="InterPro" id="IPR007860">
    <property type="entry name" value="DNA_mmatch_repair_MutS_con_dom"/>
</dbReference>
<dbReference type="InterPro" id="IPR017261">
    <property type="entry name" value="DNA_mismatch_repair_MutS/MSH"/>
</dbReference>
<dbReference type="GO" id="GO:0006298">
    <property type="term" value="P:mismatch repair"/>
    <property type="evidence" value="ECO:0007669"/>
    <property type="project" value="InterPro"/>
</dbReference>
<feature type="compositionally biased region" description="Polar residues" evidence="8">
    <location>
        <begin position="288"/>
        <end position="301"/>
    </location>
</feature>
<evidence type="ECO:0000256" key="3">
    <source>
        <dbReference type="ARBA" id="ARBA00022763"/>
    </source>
</evidence>
<dbReference type="GO" id="GO:0032301">
    <property type="term" value="C:MutSalpha complex"/>
    <property type="evidence" value="ECO:0007669"/>
    <property type="project" value="TreeGrafter"/>
</dbReference>
<dbReference type="FunFam" id="3.40.1170.10:FF:000002">
    <property type="entry name" value="DNA mismatch repair protein"/>
    <property type="match status" value="1"/>
</dbReference>
<feature type="compositionally biased region" description="Low complexity" evidence="8">
    <location>
        <begin position="14"/>
        <end position="25"/>
    </location>
</feature>
<comment type="caution">
    <text evidence="10">The sequence shown here is derived from an EMBL/GenBank/DDBJ whole genome shotgun (WGS) entry which is preliminary data.</text>
</comment>
<evidence type="ECO:0000256" key="5">
    <source>
        <dbReference type="ARBA" id="ARBA00023125"/>
    </source>
</evidence>
<keyword evidence="4 6" id="KW-0067">ATP-binding</keyword>
<sequence length="1290" mass="145511">MMKQNSILNYFQRTPKSSPSTSTIPEKNVDPGKKTPPSVDNKDKSITTTPVSSRISESKRKSVGLESAKKRPRPTDTSPTKEFSSGAVVWAKLEGYPWWPAMIRGEQQGSVCHRSNRSEYHVQFFDRPPSRAWIRKSDIKSFKGSTDGAVPPAKTDPNWLDGCKYADGVLSLSPKKRLEKYWVDFPELEVDAEESEEEVKISPNSQPKKRRRIQDGDKDDEYKCSGSSSSETEDESEVEEVLESDEASEPSPSPDVEFKKIPKRQSKLGSKSLVSPAPTSTPKRKTLITKTLSSVKNNTPYRLSPLGTSCGSPSLSSPAAAKSASTEDSGPKWVHLGFEWLYPENIMDARRNRPDHPDYDPKTLYIPLTFKEKCTPAVRQWWEMKQNHFDTILFFKIGKFYELYHMDAVIAVQELNIDFMRGEFAHCGFPEIAYSKFAAVLVEKGYKVARVEQTETPEMMNERCRKMAKASKYDRVVKRELCQVTTKGVRTATFQDQSNESSYRSDSTYLYAVTEKPVAAGVSEVGVCFVDTTIGKFHIGQFQDDRHFSRLRTVFAHFTPVEILYEKNRIPPGIQNLFSIMSAVKKECLVPEKEFWSDKTTLKNLSDGKYFWNDILERNEFPDSIKQFLSNDDRLCLTAAQGSELGVKALGAVIWYLKKCLIEFDLLSMKEFHVYFPADETQSSSSCHKKLSQSSPKFMILDGVTLRNLNINSGAGNLLSKIDFTSTAFGKRLLRHWVCVPLAIPEEINARLDVVEELMGHSDLISTIIPILRSLPDLERLISKVHTLGSAHRGKLHPDSRAFFFEETKYSRRKVADLLSVLKGFKLCVKIIDAFKNPDLDLNSKLLTKLICDFPKLDGLLHFFDNSFDHQKAAKDGKIIPSEGVDIEYDSLCKWQEEIEFDTAAYLKEVGKKLGTKVVYFGSEKKRFQIEVQDKVSVPHSYELTSSRKGFKRYHTKETKEFLERTLKMEANREIILKDLMRRVFEKIDSHRDTWKQAICTIASIDVLLSLTRYALSQDNMCRPKVVSSENPFINVEDGRHPCVPTESYIPNSAKLGSSESDAYVGTFTLLTGPNMGGKSTLMRQMGLLTVLAQVGSFVPATTCELSVVDRIFTRVGASDNINEGQSTFFVEMSETSAILKHATQSSLVLIDELGRGTATFDGTAIACAVAQNLMNLGCRTYFSTHYHYLVPALSHFSSIQLGHMACMVENENEDDPTQETITFLYKLIPGACPKSYGFNAARLAGLPTDIIRVAHKKAKEMEKQNNNVDLFRKLVGKRLTLKEARASLT</sequence>
<dbReference type="InterPro" id="IPR007696">
    <property type="entry name" value="DNA_mismatch_repair_MutS_core"/>
</dbReference>
<dbReference type="InterPro" id="IPR007695">
    <property type="entry name" value="DNA_mismatch_repair_MutS-lik_N"/>
</dbReference>
<dbReference type="EMBL" id="CAJVCH010135296">
    <property type="protein sequence ID" value="CAG7726423.1"/>
    <property type="molecule type" value="Genomic_DNA"/>
</dbReference>
<dbReference type="SMART" id="SM00534">
    <property type="entry name" value="MUTSac"/>
    <property type="match status" value="1"/>
</dbReference>
<dbReference type="GO" id="GO:0005524">
    <property type="term" value="F:ATP binding"/>
    <property type="evidence" value="ECO:0007669"/>
    <property type="project" value="UniProtKB-KW"/>
</dbReference>
<evidence type="ECO:0000256" key="2">
    <source>
        <dbReference type="ARBA" id="ARBA00022741"/>
    </source>
</evidence>
<dbReference type="InterPro" id="IPR000313">
    <property type="entry name" value="PWWP_dom"/>
</dbReference>
<evidence type="ECO:0000313" key="11">
    <source>
        <dbReference type="Proteomes" id="UP000708208"/>
    </source>
</evidence>
<dbReference type="OrthoDB" id="121051at2759"/>
<dbReference type="SMART" id="SM00293">
    <property type="entry name" value="PWWP"/>
    <property type="match status" value="1"/>
</dbReference>
<dbReference type="GO" id="GO:0030983">
    <property type="term" value="F:mismatched DNA binding"/>
    <property type="evidence" value="ECO:0007669"/>
    <property type="project" value="InterPro"/>
</dbReference>
<dbReference type="Pfam" id="PF00855">
    <property type="entry name" value="PWWP"/>
    <property type="match status" value="1"/>
</dbReference>